<dbReference type="HOGENOM" id="CLU_2487255_0_0_1"/>
<dbReference type="Gramene" id="ONIVA04G10470.1">
    <property type="protein sequence ID" value="ONIVA04G10470.1"/>
    <property type="gene ID" value="ONIVA04G10470"/>
</dbReference>
<evidence type="ECO:0000313" key="2">
    <source>
        <dbReference type="Proteomes" id="UP000006591"/>
    </source>
</evidence>
<organism evidence="1">
    <name type="scientific">Oryza nivara</name>
    <name type="common">Indian wild rice</name>
    <name type="synonym">Oryza sativa f. spontanea</name>
    <dbReference type="NCBI Taxonomy" id="4536"/>
    <lineage>
        <taxon>Eukaryota</taxon>
        <taxon>Viridiplantae</taxon>
        <taxon>Streptophyta</taxon>
        <taxon>Embryophyta</taxon>
        <taxon>Tracheophyta</taxon>
        <taxon>Spermatophyta</taxon>
        <taxon>Magnoliopsida</taxon>
        <taxon>Liliopsida</taxon>
        <taxon>Poales</taxon>
        <taxon>Poaceae</taxon>
        <taxon>BOP clade</taxon>
        <taxon>Oryzoideae</taxon>
        <taxon>Oryzeae</taxon>
        <taxon>Oryzinae</taxon>
        <taxon>Oryza</taxon>
    </lineage>
</organism>
<dbReference type="AlphaFoldDB" id="A0A0E0H0Q2"/>
<protein>
    <submittedName>
        <fullName evidence="1">Uncharacterized protein</fullName>
    </submittedName>
</protein>
<reference evidence="1" key="2">
    <citation type="submission" date="2018-04" db="EMBL/GenBank/DDBJ databases">
        <title>OnivRS2 (Oryza nivara Reference Sequence Version 2).</title>
        <authorList>
            <person name="Zhang J."/>
            <person name="Kudrna D."/>
            <person name="Lee S."/>
            <person name="Talag J."/>
            <person name="Rajasekar S."/>
            <person name="Welchert J."/>
            <person name="Hsing Y.-I."/>
            <person name="Wing R.A."/>
        </authorList>
    </citation>
    <scope>NUCLEOTIDE SEQUENCE [LARGE SCALE GENOMIC DNA]</scope>
    <source>
        <strain evidence="1">SL10</strain>
    </source>
</reference>
<reference evidence="1" key="1">
    <citation type="submission" date="2015-04" db="UniProtKB">
        <authorList>
            <consortium name="EnsemblPlants"/>
        </authorList>
    </citation>
    <scope>IDENTIFICATION</scope>
    <source>
        <strain evidence="1">SL10</strain>
    </source>
</reference>
<proteinExistence type="predicted"/>
<dbReference type="EnsemblPlants" id="ONIVA04G10470.1">
    <property type="protein sequence ID" value="ONIVA04G10470.1"/>
    <property type="gene ID" value="ONIVA04G10470"/>
</dbReference>
<sequence length="87" mass="9199">MGRERRKFAWKGRWAGPGRVGSAPMASFPRFIWAAPFVGVVGEMTTEPRGGERPPAAPPFSTEMVTRAAAGDLSLSLSPCSTSSSTS</sequence>
<dbReference type="Proteomes" id="UP000006591">
    <property type="component" value="Chromosome 4"/>
</dbReference>
<name>A0A0E0H0Q2_ORYNI</name>
<accession>A0A0E0H0Q2</accession>
<evidence type="ECO:0000313" key="1">
    <source>
        <dbReference type="EnsemblPlants" id="ONIVA04G10470.1"/>
    </source>
</evidence>
<keyword evidence="2" id="KW-1185">Reference proteome</keyword>